<evidence type="ECO:0000313" key="1">
    <source>
        <dbReference type="EMBL" id="KAJ1948746.1"/>
    </source>
</evidence>
<proteinExistence type="predicted"/>
<dbReference type="Proteomes" id="UP001150603">
    <property type="component" value="Unassembled WGS sequence"/>
</dbReference>
<sequence length="471" mass="51758">MDDLFVIDTQGSKTDNVPTTETSREFTVVTASNQPRPKQRKQRARVITDNISDDRSNTTQRSTPSRQPRKQKGRPMAGLDQKFLALNVSDSSGGKKKNAKKRNKKQKDTREPYVNRYQPPPRLSGRKDWIADAKDSIADYVSNLGVEGISNLMKQTLAMSSFATRELGSASADVVLPTSAAASDGSGSDHPSDNEFDYDDPYAFDDDIADAVLQGSGVQTHIGSDSDGQPDDDDSEVFEMLPNPDKQAKKAARQKQKYRESVKRERQVQQTIVNKHQVMYAKGDKPTAGFDPRTVVQRLESLARDADVDTIWLQPLNTFERRIVHILANEYNIKSNSKGSKTNRMPVLTRTAKTCRPKTMKRINKLLLLWDEGGLIPEYWSGGTRASWDRTVPKAKKGNGRSGRGSGSGSATPRQNKMVGEGAPAVGEANIGHQMLKQMGWAPGQGLGAGEEGRATPVDVMIRSGRQGLGA</sequence>
<protein>
    <submittedName>
        <fullName evidence="1">Squalene synthetase-like protein</fullName>
    </submittedName>
</protein>
<keyword evidence="2" id="KW-1185">Reference proteome</keyword>
<gene>
    <name evidence="1" type="primary">SQS1</name>
    <name evidence="1" type="ORF">FBU59_001449</name>
</gene>
<name>A0ACC1JE22_9FUNG</name>
<evidence type="ECO:0000313" key="2">
    <source>
        <dbReference type="Proteomes" id="UP001150603"/>
    </source>
</evidence>
<comment type="caution">
    <text evidence="1">The sequence shown here is derived from an EMBL/GenBank/DDBJ whole genome shotgun (WGS) entry which is preliminary data.</text>
</comment>
<accession>A0ACC1JE22</accession>
<organism evidence="1 2">
    <name type="scientific">Linderina macrospora</name>
    <dbReference type="NCBI Taxonomy" id="4868"/>
    <lineage>
        <taxon>Eukaryota</taxon>
        <taxon>Fungi</taxon>
        <taxon>Fungi incertae sedis</taxon>
        <taxon>Zoopagomycota</taxon>
        <taxon>Kickxellomycotina</taxon>
        <taxon>Kickxellomycetes</taxon>
        <taxon>Kickxellales</taxon>
        <taxon>Kickxellaceae</taxon>
        <taxon>Linderina</taxon>
    </lineage>
</organism>
<reference evidence="1" key="1">
    <citation type="submission" date="2022-07" db="EMBL/GenBank/DDBJ databases">
        <title>Phylogenomic reconstructions and comparative analyses of Kickxellomycotina fungi.</title>
        <authorList>
            <person name="Reynolds N.K."/>
            <person name="Stajich J.E."/>
            <person name="Barry K."/>
            <person name="Grigoriev I.V."/>
            <person name="Crous P."/>
            <person name="Smith M.E."/>
        </authorList>
    </citation>
    <scope>NUCLEOTIDE SEQUENCE</scope>
    <source>
        <strain evidence="1">NRRL 5244</strain>
    </source>
</reference>
<dbReference type="EMBL" id="JANBPW010000641">
    <property type="protein sequence ID" value="KAJ1948746.1"/>
    <property type="molecule type" value="Genomic_DNA"/>
</dbReference>